<name>A0A7Z2YE34_9VIBR</name>
<organism evidence="3 4">
    <name type="scientific">Vibrio astriarenae</name>
    <dbReference type="NCBI Taxonomy" id="1481923"/>
    <lineage>
        <taxon>Bacteria</taxon>
        <taxon>Pseudomonadati</taxon>
        <taxon>Pseudomonadota</taxon>
        <taxon>Gammaproteobacteria</taxon>
        <taxon>Vibrionales</taxon>
        <taxon>Vibrionaceae</taxon>
        <taxon>Vibrio</taxon>
    </lineage>
</organism>
<dbReference type="Proteomes" id="UP000464262">
    <property type="component" value="Chromosome 1"/>
</dbReference>
<dbReference type="RefSeq" id="WP_164648916.1">
    <property type="nucleotide sequence ID" value="NZ_CP047475.1"/>
</dbReference>
<dbReference type="EMBL" id="CP047475">
    <property type="protein sequence ID" value="QIA64007.1"/>
    <property type="molecule type" value="Genomic_DNA"/>
</dbReference>
<feature type="coiled-coil region" evidence="1">
    <location>
        <begin position="187"/>
        <end position="236"/>
    </location>
</feature>
<gene>
    <name evidence="3" type="ORF">GT360_11025</name>
</gene>
<keyword evidence="1" id="KW-0175">Coiled coil</keyword>
<feature type="chain" id="PRO_5030514606" evidence="2">
    <location>
        <begin position="20"/>
        <end position="248"/>
    </location>
</feature>
<protein>
    <submittedName>
        <fullName evidence="3">DUF2884 family protein</fullName>
    </submittedName>
</protein>
<evidence type="ECO:0000313" key="3">
    <source>
        <dbReference type="EMBL" id="QIA64007.1"/>
    </source>
</evidence>
<dbReference type="KEGG" id="vas:GT360_11025"/>
<evidence type="ECO:0000256" key="1">
    <source>
        <dbReference type="SAM" id="Coils"/>
    </source>
</evidence>
<feature type="signal peptide" evidence="2">
    <location>
        <begin position="1"/>
        <end position="19"/>
    </location>
</feature>
<dbReference type="Pfam" id="PF11101">
    <property type="entry name" value="DUF2884"/>
    <property type="match status" value="1"/>
</dbReference>
<keyword evidence="2" id="KW-0732">Signal</keyword>
<evidence type="ECO:0000256" key="2">
    <source>
        <dbReference type="SAM" id="SignalP"/>
    </source>
</evidence>
<accession>A0A7Z2YE34</accession>
<dbReference type="InterPro" id="IPR021307">
    <property type="entry name" value="DUF2884"/>
</dbReference>
<evidence type="ECO:0000313" key="4">
    <source>
        <dbReference type="Proteomes" id="UP000464262"/>
    </source>
</evidence>
<dbReference type="AlphaFoldDB" id="A0A7Z2YE34"/>
<reference evidence="3 4" key="1">
    <citation type="submission" date="2020-01" db="EMBL/GenBank/DDBJ databases">
        <title>Whole genome and functional gene identification of agarase of Vibrio HN897.</title>
        <authorList>
            <person name="Liu Y."/>
            <person name="Zhao Z."/>
        </authorList>
    </citation>
    <scope>NUCLEOTIDE SEQUENCE [LARGE SCALE GENOMIC DNA]</scope>
    <source>
        <strain evidence="3 4">HN897</strain>
    </source>
</reference>
<sequence length="248" mass="28059">MKAIMFAVGSIVLAPAVWATECRVDIDNDVYFSANSLKVGDTSGAYLEIDHEDQVTVEGEVLALTPEQQLAIESYKQRLAEYGPRVKQLTDDGLSIALDIIDEVSIAMDAPHAFDDLKSALADYFGQLQERYYSQDGFSVPAASFDELIEQWQQELEEAKALFTREFFEDAFNALSAKMNQEGGLNLTQMAEEMGELKGQLEQKFREHANQLKKDKDSLCDELEGMKQQEQELHQKIPQLKNYRVFTI</sequence>
<keyword evidence="4" id="KW-1185">Reference proteome</keyword>
<proteinExistence type="predicted"/>